<proteinExistence type="predicted"/>
<name>A0A9D1PDD7_9FIRM</name>
<organism evidence="1 2">
    <name type="scientific">Candidatus Blautia stercorigallinarum</name>
    <dbReference type="NCBI Taxonomy" id="2838501"/>
    <lineage>
        <taxon>Bacteria</taxon>
        <taxon>Bacillati</taxon>
        <taxon>Bacillota</taxon>
        <taxon>Clostridia</taxon>
        <taxon>Lachnospirales</taxon>
        <taxon>Lachnospiraceae</taxon>
        <taxon>Blautia</taxon>
    </lineage>
</organism>
<dbReference type="Proteomes" id="UP000886814">
    <property type="component" value="Unassembled WGS sequence"/>
</dbReference>
<reference evidence="1" key="1">
    <citation type="journal article" date="2021" name="PeerJ">
        <title>Extensive microbial diversity within the chicken gut microbiome revealed by metagenomics and culture.</title>
        <authorList>
            <person name="Gilroy R."/>
            <person name="Ravi A."/>
            <person name="Getino M."/>
            <person name="Pursley I."/>
            <person name="Horton D.L."/>
            <person name="Alikhan N.F."/>
            <person name="Baker D."/>
            <person name="Gharbi K."/>
            <person name="Hall N."/>
            <person name="Watson M."/>
            <person name="Adriaenssens E.M."/>
            <person name="Foster-Nyarko E."/>
            <person name="Jarju S."/>
            <person name="Secka A."/>
            <person name="Antonio M."/>
            <person name="Oren A."/>
            <person name="Chaudhuri R.R."/>
            <person name="La Ragione R."/>
            <person name="Hildebrand F."/>
            <person name="Pallen M.J."/>
        </authorList>
    </citation>
    <scope>NUCLEOTIDE SEQUENCE</scope>
    <source>
        <strain evidence="1">CHK195-9823</strain>
    </source>
</reference>
<reference evidence="1" key="2">
    <citation type="submission" date="2021-04" db="EMBL/GenBank/DDBJ databases">
        <authorList>
            <person name="Gilroy R."/>
        </authorList>
    </citation>
    <scope>NUCLEOTIDE SEQUENCE</scope>
    <source>
        <strain evidence="1">CHK195-9823</strain>
    </source>
</reference>
<dbReference type="AlphaFoldDB" id="A0A9D1PDD7"/>
<accession>A0A9D1PDD7</accession>
<gene>
    <name evidence="1" type="ORF">H9747_05790</name>
</gene>
<sequence length="209" mass="24557">MEKFKEIYFYIQTKAYKANTDERADPEIAQRFYEETREIFWNLGFTLGRDYALKENSCLQIGVMTFRGNLKEALIPEVEQALKTAETFHYSHYNDYGDTFLLSETEQETYFQDHLADYEKEVLETFKSCRDMGQGPWMERPLITLESDIVLCRGYHTESLYLKRFSEVTADMEEKGLLIQKEKNGEPLYSLPKPKSRSSILKAAGKPYR</sequence>
<dbReference type="EMBL" id="DXIQ01000034">
    <property type="protein sequence ID" value="HIV38499.1"/>
    <property type="molecule type" value="Genomic_DNA"/>
</dbReference>
<protein>
    <submittedName>
        <fullName evidence="1">Uncharacterized protein</fullName>
    </submittedName>
</protein>
<evidence type="ECO:0000313" key="1">
    <source>
        <dbReference type="EMBL" id="HIV38499.1"/>
    </source>
</evidence>
<evidence type="ECO:0000313" key="2">
    <source>
        <dbReference type="Proteomes" id="UP000886814"/>
    </source>
</evidence>
<comment type="caution">
    <text evidence="1">The sequence shown here is derived from an EMBL/GenBank/DDBJ whole genome shotgun (WGS) entry which is preliminary data.</text>
</comment>